<evidence type="ECO:0000313" key="2">
    <source>
        <dbReference type="Proteomes" id="UP001187192"/>
    </source>
</evidence>
<dbReference type="EMBL" id="BTGU01000604">
    <property type="protein sequence ID" value="GMN68394.1"/>
    <property type="molecule type" value="Genomic_DNA"/>
</dbReference>
<organism evidence="1 2">
    <name type="scientific">Ficus carica</name>
    <name type="common">Common fig</name>
    <dbReference type="NCBI Taxonomy" id="3494"/>
    <lineage>
        <taxon>Eukaryota</taxon>
        <taxon>Viridiplantae</taxon>
        <taxon>Streptophyta</taxon>
        <taxon>Embryophyta</taxon>
        <taxon>Tracheophyta</taxon>
        <taxon>Spermatophyta</taxon>
        <taxon>Magnoliopsida</taxon>
        <taxon>eudicotyledons</taxon>
        <taxon>Gunneridae</taxon>
        <taxon>Pentapetalae</taxon>
        <taxon>rosids</taxon>
        <taxon>fabids</taxon>
        <taxon>Rosales</taxon>
        <taxon>Moraceae</taxon>
        <taxon>Ficeae</taxon>
        <taxon>Ficus</taxon>
    </lineage>
</organism>
<protein>
    <submittedName>
        <fullName evidence="1">Uncharacterized protein</fullName>
    </submittedName>
</protein>
<name>A0AA88E5L4_FICCA</name>
<comment type="caution">
    <text evidence="1">The sequence shown here is derived from an EMBL/GenBank/DDBJ whole genome shotgun (WGS) entry which is preliminary data.</text>
</comment>
<gene>
    <name evidence="1" type="ORF">TIFTF001_037450</name>
</gene>
<dbReference type="Proteomes" id="UP001187192">
    <property type="component" value="Unassembled WGS sequence"/>
</dbReference>
<dbReference type="AlphaFoldDB" id="A0AA88E5L4"/>
<reference evidence="1" key="1">
    <citation type="submission" date="2023-07" db="EMBL/GenBank/DDBJ databases">
        <title>draft genome sequence of fig (Ficus carica).</title>
        <authorList>
            <person name="Takahashi T."/>
            <person name="Nishimura K."/>
        </authorList>
    </citation>
    <scope>NUCLEOTIDE SEQUENCE</scope>
</reference>
<proteinExistence type="predicted"/>
<sequence length="147" mass="17118">MRQLLSNVDLDIINEGRIQNHLDELLWDGLKSNLRAMGLVFRTSNKVVELKNHVTELETKDKERGDKLLNIERQFEGVKASADDLVSELKKVTQSAKEWTDIMNVMVDRSEFEAVLDHLIACEYDIRNLRHRCQRRESGIWNLTKNA</sequence>
<keyword evidence="2" id="KW-1185">Reference proteome</keyword>
<accession>A0AA88E5L4</accession>
<evidence type="ECO:0000313" key="1">
    <source>
        <dbReference type="EMBL" id="GMN68394.1"/>
    </source>
</evidence>